<keyword evidence="2" id="KW-1185">Reference proteome</keyword>
<keyword evidence="1" id="KW-0472">Membrane</keyword>
<dbReference type="AlphaFoldDB" id="A0A914DYS8"/>
<feature type="transmembrane region" description="Helical" evidence="1">
    <location>
        <begin position="14"/>
        <end position="32"/>
    </location>
</feature>
<organism evidence="2 3">
    <name type="scientific">Acrobeloides nanus</name>
    <dbReference type="NCBI Taxonomy" id="290746"/>
    <lineage>
        <taxon>Eukaryota</taxon>
        <taxon>Metazoa</taxon>
        <taxon>Ecdysozoa</taxon>
        <taxon>Nematoda</taxon>
        <taxon>Chromadorea</taxon>
        <taxon>Rhabditida</taxon>
        <taxon>Tylenchina</taxon>
        <taxon>Cephalobomorpha</taxon>
        <taxon>Cephaloboidea</taxon>
        <taxon>Cephalobidae</taxon>
        <taxon>Acrobeloides</taxon>
    </lineage>
</organism>
<sequence>MVVGLQGDSPSQTFLWSFLLILGPLSIIWAIIPNYSGLIITSVIVGSFMGYYGIKTGFSDLTWLTIPMILLSLFIFVRSILYVCYSKSRKDHQSVAEDESTRERERTLLSLSRVLHDDKAIIKWDPSTKTLIVV</sequence>
<proteinExistence type="predicted"/>
<reference evidence="3" key="1">
    <citation type="submission" date="2022-11" db="UniProtKB">
        <authorList>
            <consortium name="WormBaseParasite"/>
        </authorList>
    </citation>
    <scope>IDENTIFICATION</scope>
</reference>
<evidence type="ECO:0000313" key="2">
    <source>
        <dbReference type="Proteomes" id="UP000887540"/>
    </source>
</evidence>
<protein>
    <submittedName>
        <fullName evidence="3">Uncharacterized protein</fullName>
    </submittedName>
</protein>
<accession>A0A914DYS8</accession>
<evidence type="ECO:0000313" key="3">
    <source>
        <dbReference type="WBParaSite" id="ACRNAN_scaffold4856.g6743.t1"/>
    </source>
</evidence>
<dbReference type="WBParaSite" id="ACRNAN_scaffold4856.g6743.t1">
    <property type="protein sequence ID" value="ACRNAN_scaffold4856.g6743.t1"/>
    <property type="gene ID" value="ACRNAN_scaffold4856.g6743"/>
</dbReference>
<evidence type="ECO:0000256" key="1">
    <source>
        <dbReference type="SAM" id="Phobius"/>
    </source>
</evidence>
<keyword evidence="1" id="KW-0812">Transmembrane</keyword>
<feature type="transmembrane region" description="Helical" evidence="1">
    <location>
        <begin position="66"/>
        <end position="85"/>
    </location>
</feature>
<feature type="transmembrane region" description="Helical" evidence="1">
    <location>
        <begin position="37"/>
        <end position="54"/>
    </location>
</feature>
<keyword evidence="1" id="KW-1133">Transmembrane helix</keyword>
<name>A0A914DYS8_9BILA</name>
<dbReference type="Proteomes" id="UP000887540">
    <property type="component" value="Unplaced"/>
</dbReference>